<dbReference type="CDD" id="cd00564">
    <property type="entry name" value="TMP_TenI"/>
    <property type="match status" value="1"/>
</dbReference>
<dbReference type="SUPFAM" id="SSF51391">
    <property type="entry name" value="Thiamin phosphate synthase"/>
    <property type="match status" value="1"/>
</dbReference>
<keyword evidence="3" id="KW-1185">Reference proteome</keyword>
<dbReference type="RefSeq" id="WP_127612302.1">
    <property type="nucleotide sequence ID" value="NZ_RXOL01000002.1"/>
</dbReference>
<dbReference type="OrthoDB" id="8446047at2"/>
<protein>
    <submittedName>
        <fullName evidence="2">Thiamine phosphate synthase</fullName>
    </submittedName>
</protein>
<evidence type="ECO:0000313" key="2">
    <source>
        <dbReference type="EMBL" id="RVQ67888.1"/>
    </source>
</evidence>
<dbReference type="Gene3D" id="3.20.20.70">
    <property type="entry name" value="Aldolase class I"/>
    <property type="match status" value="1"/>
</dbReference>
<proteinExistence type="predicted"/>
<organism evidence="2 3">
    <name type="scientific">Croceicoccus ponticola</name>
    <dbReference type="NCBI Taxonomy" id="2217664"/>
    <lineage>
        <taxon>Bacteria</taxon>
        <taxon>Pseudomonadati</taxon>
        <taxon>Pseudomonadota</taxon>
        <taxon>Alphaproteobacteria</taxon>
        <taxon>Sphingomonadales</taxon>
        <taxon>Erythrobacteraceae</taxon>
        <taxon>Croceicoccus</taxon>
    </lineage>
</organism>
<gene>
    <name evidence="2" type="ORF">EKN06_07670</name>
</gene>
<dbReference type="InterPro" id="IPR013785">
    <property type="entry name" value="Aldolase_TIM"/>
</dbReference>
<dbReference type="EMBL" id="RXOL01000002">
    <property type="protein sequence ID" value="RVQ67888.1"/>
    <property type="molecule type" value="Genomic_DNA"/>
</dbReference>
<dbReference type="AlphaFoldDB" id="A0A437GZ79"/>
<dbReference type="Proteomes" id="UP000283003">
    <property type="component" value="Unassembled WGS sequence"/>
</dbReference>
<accession>A0A437GZ79</accession>
<dbReference type="InterPro" id="IPR036206">
    <property type="entry name" value="ThiamineP_synth_sf"/>
</dbReference>
<evidence type="ECO:0000313" key="3">
    <source>
        <dbReference type="Proteomes" id="UP000283003"/>
    </source>
</evidence>
<dbReference type="GO" id="GO:0009228">
    <property type="term" value="P:thiamine biosynthetic process"/>
    <property type="evidence" value="ECO:0007669"/>
    <property type="project" value="UniProtKB-KW"/>
</dbReference>
<dbReference type="InterPro" id="IPR022998">
    <property type="entry name" value="ThiamineP_synth_TenI"/>
</dbReference>
<evidence type="ECO:0000259" key="1">
    <source>
        <dbReference type="Pfam" id="PF02581"/>
    </source>
</evidence>
<name>A0A437GZ79_9SPHN</name>
<feature type="domain" description="Thiamine phosphate synthase/TenI" evidence="1">
    <location>
        <begin position="36"/>
        <end position="186"/>
    </location>
</feature>
<dbReference type="Pfam" id="PF02581">
    <property type="entry name" value="TMP-TENI"/>
    <property type="match status" value="1"/>
</dbReference>
<sequence>MARCYSDAVTKNQTLSRIRSALLPKLWLISDARNDAALESVLSGMPRGSGFVFRHYHLAHGERRARFMRLARIAQARGIMVALGGDPALARRWGADAVYGASDVVAGAGGAIRIATVHSMRELADAHRAGANLVMMSPVYATRSHPGAGKLGPVRARLIAARARVPVVMLGGMDARRARGLSPHGWAAIDGLSG</sequence>
<comment type="caution">
    <text evidence="2">The sequence shown here is derived from an EMBL/GenBank/DDBJ whole genome shotgun (WGS) entry which is preliminary data.</text>
</comment>
<reference evidence="2 3" key="1">
    <citation type="submission" date="2018-12" db="EMBL/GenBank/DDBJ databases">
        <title>Croceicoccus ponticola sp. nov., a lipolytic bacterium isolated from seawater.</title>
        <authorList>
            <person name="Yoon J.-H."/>
        </authorList>
    </citation>
    <scope>NUCLEOTIDE SEQUENCE [LARGE SCALE GENOMIC DNA]</scope>
    <source>
        <strain evidence="2 3">GM-16</strain>
    </source>
</reference>